<comment type="caution">
    <text evidence="1">The sequence shown here is derived from an EMBL/GenBank/DDBJ whole genome shotgun (WGS) entry which is preliminary data.</text>
</comment>
<reference evidence="1 2" key="1">
    <citation type="submission" date="2024-09" db="EMBL/GenBank/DDBJ databases">
        <title>Paenibacillus zeirhizospherea sp. nov., isolated from surface of the maize (Zea mays) roots in a horticulture field, Hungary.</title>
        <authorList>
            <person name="Marton D."/>
            <person name="Farkas M."/>
            <person name="Bedics A."/>
            <person name="Toth E."/>
            <person name="Tancsics A."/>
            <person name="Boka K."/>
            <person name="Maroti G."/>
            <person name="Kriszt B."/>
            <person name="Cserhati M."/>
        </authorList>
    </citation>
    <scope>NUCLEOTIDE SEQUENCE [LARGE SCALE GENOMIC DNA]</scope>
    <source>
        <strain evidence="1 2">KCTC 33519</strain>
    </source>
</reference>
<gene>
    <name evidence="1" type="ORF">ACE41H_20395</name>
</gene>
<keyword evidence="2" id="KW-1185">Reference proteome</keyword>
<dbReference type="EMBL" id="JBHHMI010000025">
    <property type="protein sequence ID" value="MFB5269128.1"/>
    <property type="molecule type" value="Genomic_DNA"/>
</dbReference>
<proteinExistence type="predicted"/>
<sequence length="97" mass="11236">MGVRHGREYELILKELTDAVGRIPDSYLFFEMEEEEWERLESAERAEVQEALAEDLFYALGEESVITVGSGVIIHDRNRYRIDILIGEEELTFVSLV</sequence>
<name>A0ABV5AY47_9BACL</name>
<dbReference type="RefSeq" id="WP_375357404.1">
    <property type="nucleotide sequence ID" value="NZ_JBHHMI010000025.1"/>
</dbReference>
<accession>A0ABV5AY47</accession>
<organism evidence="1 2">
    <name type="scientific">Paenibacillus enshidis</name>
    <dbReference type="NCBI Taxonomy" id="1458439"/>
    <lineage>
        <taxon>Bacteria</taxon>
        <taxon>Bacillati</taxon>
        <taxon>Bacillota</taxon>
        <taxon>Bacilli</taxon>
        <taxon>Bacillales</taxon>
        <taxon>Paenibacillaceae</taxon>
        <taxon>Paenibacillus</taxon>
    </lineage>
</organism>
<protein>
    <submittedName>
        <fullName evidence="1">Uncharacterized protein</fullName>
    </submittedName>
</protein>
<evidence type="ECO:0000313" key="2">
    <source>
        <dbReference type="Proteomes" id="UP001580346"/>
    </source>
</evidence>
<dbReference type="Proteomes" id="UP001580346">
    <property type="component" value="Unassembled WGS sequence"/>
</dbReference>
<evidence type="ECO:0000313" key="1">
    <source>
        <dbReference type="EMBL" id="MFB5269128.1"/>
    </source>
</evidence>